<name>A0A6S8E8S2_9STRA</name>
<reference evidence="2" key="1">
    <citation type="submission" date="2021-01" db="EMBL/GenBank/DDBJ databases">
        <authorList>
            <person name="Corre E."/>
            <person name="Pelletier E."/>
            <person name="Niang G."/>
            <person name="Scheremetjew M."/>
            <person name="Finn R."/>
            <person name="Kale V."/>
            <person name="Holt S."/>
            <person name="Cochrane G."/>
            <person name="Meng A."/>
            <person name="Brown T."/>
            <person name="Cohen L."/>
        </authorList>
    </citation>
    <scope>NUCLEOTIDE SEQUENCE</scope>
    <source>
        <strain evidence="2">GSBS06</strain>
    </source>
</reference>
<proteinExistence type="inferred from homology"/>
<dbReference type="InterPro" id="IPR011990">
    <property type="entry name" value="TPR-like_helical_dom_sf"/>
</dbReference>
<dbReference type="InterPro" id="IPR050767">
    <property type="entry name" value="Sel1_AlgK"/>
</dbReference>
<dbReference type="SMART" id="SM00671">
    <property type="entry name" value="SEL1"/>
    <property type="match status" value="5"/>
</dbReference>
<dbReference type="Gene3D" id="1.25.40.10">
    <property type="entry name" value="Tetratricopeptide repeat domain"/>
    <property type="match status" value="1"/>
</dbReference>
<comment type="similarity">
    <text evidence="1">Belongs to the sel-1 family.</text>
</comment>
<dbReference type="InterPro" id="IPR006597">
    <property type="entry name" value="Sel1-like"/>
</dbReference>
<dbReference type="Pfam" id="PF08238">
    <property type="entry name" value="Sel1"/>
    <property type="match status" value="6"/>
</dbReference>
<dbReference type="EMBL" id="HBIN01017341">
    <property type="protein sequence ID" value="CAE0443129.1"/>
    <property type="molecule type" value="Transcribed_RNA"/>
</dbReference>
<dbReference type="PANTHER" id="PTHR11102:SF147">
    <property type="entry name" value="SEL1L ADAPTOR SUBUNIT OF ERAD E3 UBIQUITIN LIGASE"/>
    <property type="match status" value="1"/>
</dbReference>
<evidence type="ECO:0000313" key="3">
    <source>
        <dbReference type="EMBL" id="CAE0443129.1"/>
    </source>
</evidence>
<dbReference type="PANTHER" id="PTHR11102">
    <property type="entry name" value="SEL-1-LIKE PROTEIN"/>
    <property type="match status" value="1"/>
</dbReference>
<evidence type="ECO:0000256" key="1">
    <source>
        <dbReference type="ARBA" id="ARBA00038101"/>
    </source>
</evidence>
<dbReference type="SUPFAM" id="SSF81901">
    <property type="entry name" value="HCP-like"/>
    <property type="match status" value="1"/>
</dbReference>
<organism evidence="2">
    <name type="scientific">Aplanochytrium stocchinoi</name>
    <dbReference type="NCBI Taxonomy" id="215587"/>
    <lineage>
        <taxon>Eukaryota</taxon>
        <taxon>Sar</taxon>
        <taxon>Stramenopiles</taxon>
        <taxon>Bigyra</taxon>
        <taxon>Labyrinthulomycetes</taxon>
        <taxon>Thraustochytrida</taxon>
        <taxon>Thraustochytriidae</taxon>
        <taxon>Aplanochytrium</taxon>
    </lineage>
</organism>
<dbReference type="AlphaFoldDB" id="A0A6S8E8S2"/>
<dbReference type="EMBL" id="HBIN01017338">
    <property type="protein sequence ID" value="CAE0443126.1"/>
    <property type="molecule type" value="Transcribed_RNA"/>
</dbReference>
<dbReference type="GO" id="GO:0005789">
    <property type="term" value="C:endoplasmic reticulum membrane"/>
    <property type="evidence" value="ECO:0007669"/>
    <property type="project" value="TreeGrafter"/>
</dbReference>
<dbReference type="GO" id="GO:0036503">
    <property type="term" value="P:ERAD pathway"/>
    <property type="evidence" value="ECO:0007669"/>
    <property type="project" value="TreeGrafter"/>
</dbReference>
<gene>
    <name evidence="2" type="ORF">ASTO00021_LOCUS13223</name>
    <name evidence="3" type="ORF">ASTO00021_LOCUS13226</name>
</gene>
<protein>
    <submittedName>
        <fullName evidence="2">Uncharacterized protein</fullName>
    </submittedName>
</protein>
<accession>A0A6S8E8S2</accession>
<evidence type="ECO:0000313" key="2">
    <source>
        <dbReference type="EMBL" id="CAE0443126.1"/>
    </source>
</evidence>
<sequence length="426" mass="47731">MSIALSYYQQAADMGLADSYSSLAHMYAQGLGTKQDNLTAFEYYRKAVANNAPSGHIGLGYYYLYGGVANVKVNTSLALFHYEKAAENNITDAHSVLGVLYLNDDSGIPINYTRAMYHLEKAEKTGNLLAMHNLGIVFYTGLGVSPNCSMAKYYFKKVADLSYDRPERNRIIRIGLRKAFRSFSKMQYGSSLRQYLVMSALGIETAQMNAAYMYENNIGIAKAHQHGAMAQTQPSGSGTFYSNLHHACAQPFQKFDLVYKCISKPFAYIYNLFAGNVISSYLKESKLYAFVNSILSNLEFEFQSVSTMNSRTYVSVSSWLKSCMSMLQYGEGEGDHSFEHIRGLNTHSEETENNFAKSYTKWRLTTAKHLYALVKSSKNFISAAEATRKLGDCYFNSWSGACEEDIYQALIMFQEAARAGDGEALW</sequence>